<keyword evidence="9 14" id="KW-0406">Ion transport</keyword>
<comment type="similarity">
    <text evidence="2 13">Belongs to the sodium:solute symporter (SSF) (TC 2.A.21) family.</text>
</comment>
<evidence type="ECO:0000256" key="9">
    <source>
        <dbReference type="ARBA" id="ARBA00023065"/>
    </source>
</evidence>
<dbReference type="InterPro" id="IPR050277">
    <property type="entry name" value="Sodium:Solute_Symporter"/>
</dbReference>
<comment type="subcellular location">
    <subcellularLocation>
        <location evidence="1 14">Cell membrane</location>
        <topology evidence="1 14">Multi-pass membrane protein</topology>
    </subcellularLocation>
</comment>
<proteinExistence type="inferred from homology"/>
<dbReference type="PROSITE" id="PS50283">
    <property type="entry name" value="NA_SOLUT_SYMP_3"/>
    <property type="match status" value="1"/>
</dbReference>
<dbReference type="PANTHER" id="PTHR48086:SF3">
    <property type="entry name" value="SODIUM_PROLINE SYMPORTER"/>
    <property type="match status" value="1"/>
</dbReference>
<keyword evidence="5 14" id="KW-0812">Transmembrane</keyword>
<sequence>MSAHPLTLTVLGGYLLLLVTIGILTSRTSSGSLADFFLAGRKLGKFTVALSAVSSGRSAWLVLGVTGMAYATGLNAVWALAGFITVEVFLFMFLARRVRQYSETSGSITLTDILEHRFRDQTGVLRLTAAIIIIFFMIAYVSSQVVAGGSAFSSSLGLTPTQGMWVTALIILVYTMLGGFHAVSKTDVLQAGFMLFSLVIVPLAAVIDLGGFGPILEAMKAQGEGFVNPWHFGFGAIAGLLGIGFGSPGNPHIIVRYMALKNRKEMRKAALIGSVWNVVMGWGAVILGLAGRVYFPDIGSLPDENQETIFMTLGDELFGPFILGLLLTAVLAAIMSSADSQLLVASSSFIRDIYQRFTKKEEAPERRLVVYSRLSILLVILLALWLAFSAQEFVFWLVLFAWGGLGAALGPALIFSMFWKRATKWGVLSGMISGLITVILVKKQPAWTFSFLPDIKELFATLLGGITYEAVPGFLVSTLVTVVVSLLTRVPAEAGRELEELKKTA</sequence>
<feature type="transmembrane region" description="Helical" evidence="14">
    <location>
        <begin position="76"/>
        <end position="95"/>
    </location>
</feature>
<keyword evidence="11 14" id="KW-0739">Sodium transport</keyword>
<feature type="transmembrane region" description="Helical" evidence="14">
    <location>
        <begin position="462"/>
        <end position="487"/>
    </location>
</feature>
<feature type="transmembrane region" description="Helical" evidence="14">
    <location>
        <begin position="124"/>
        <end position="143"/>
    </location>
</feature>
<evidence type="ECO:0000256" key="14">
    <source>
        <dbReference type="RuleBase" id="RU366012"/>
    </source>
</evidence>
<comment type="caution">
    <text evidence="15">The sequence shown here is derived from an EMBL/GenBank/DDBJ whole genome shotgun (WGS) entry which is preliminary data.</text>
</comment>
<keyword evidence="3 14" id="KW-0813">Transport</keyword>
<evidence type="ECO:0000256" key="8">
    <source>
        <dbReference type="ARBA" id="ARBA00023053"/>
    </source>
</evidence>
<evidence type="ECO:0000313" key="16">
    <source>
        <dbReference type="Proteomes" id="UP000244240"/>
    </source>
</evidence>
<keyword evidence="7 14" id="KW-1133">Transmembrane helix</keyword>
<dbReference type="RefSeq" id="WP_108021888.1">
    <property type="nucleotide sequence ID" value="NZ_QBKR01000003.1"/>
</dbReference>
<comment type="function">
    <text evidence="14">Catalyzes the sodium-dependent uptake of extracellular L-proline.</text>
</comment>
<feature type="transmembrane region" description="Helical" evidence="14">
    <location>
        <begin position="269"/>
        <end position="295"/>
    </location>
</feature>
<reference evidence="15 16" key="1">
    <citation type="submission" date="2018-04" db="EMBL/GenBank/DDBJ databases">
        <title>Genomic Encyclopedia of Archaeal and Bacterial Type Strains, Phase II (KMG-II): from individual species to whole genera.</title>
        <authorList>
            <person name="Goeker M."/>
        </authorList>
    </citation>
    <scope>NUCLEOTIDE SEQUENCE [LARGE SCALE GENOMIC DNA]</scope>
    <source>
        <strain evidence="15 16">DSM 45787</strain>
    </source>
</reference>
<dbReference type="NCBIfam" id="TIGR00813">
    <property type="entry name" value="sss"/>
    <property type="match status" value="1"/>
</dbReference>
<organism evidence="15 16">
    <name type="scientific">Melghirimyces profundicolus</name>
    <dbReference type="NCBI Taxonomy" id="1242148"/>
    <lineage>
        <taxon>Bacteria</taxon>
        <taxon>Bacillati</taxon>
        <taxon>Bacillota</taxon>
        <taxon>Bacilli</taxon>
        <taxon>Bacillales</taxon>
        <taxon>Thermoactinomycetaceae</taxon>
        <taxon>Melghirimyces</taxon>
    </lineage>
</organism>
<evidence type="ECO:0000256" key="2">
    <source>
        <dbReference type="ARBA" id="ARBA00006434"/>
    </source>
</evidence>
<dbReference type="Proteomes" id="UP000244240">
    <property type="component" value="Unassembled WGS sequence"/>
</dbReference>
<evidence type="ECO:0000256" key="3">
    <source>
        <dbReference type="ARBA" id="ARBA00022448"/>
    </source>
</evidence>
<feature type="transmembrane region" description="Helical" evidence="14">
    <location>
        <begin position="195"/>
        <end position="216"/>
    </location>
</feature>
<dbReference type="Gene3D" id="1.20.1730.10">
    <property type="entry name" value="Sodium/glucose cotransporter"/>
    <property type="match status" value="1"/>
</dbReference>
<feature type="transmembrane region" description="Helical" evidence="14">
    <location>
        <begin position="394"/>
        <end position="418"/>
    </location>
</feature>
<feature type="transmembrane region" description="Helical" evidence="14">
    <location>
        <begin position="228"/>
        <end position="248"/>
    </location>
</feature>
<evidence type="ECO:0000256" key="5">
    <source>
        <dbReference type="ARBA" id="ARBA00022692"/>
    </source>
</evidence>
<dbReference type="PANTHER" id="PTHR48086">
    <property type="entry name" value="SODIUM/PROLINE SYMPORTER-RELATED"/>
    <property type="match status" value="1"/>
</dbReference>
<dbReference type="AlphaFoldDB" id="A0A2T6C7R4"/>
<keyword evidence="16" id="KW-1185">Reference proteome</keyword>
<keyword evidence="14" id="KW-0029">Amino-acid transport</keyword>
<evidence type="ECO:0000256" key="11">
    <source>
        <dbReference type="ARBA" id="ARBA00023201"/>
    </source>
</evidence>
<dbReference type="GO" id="GO:0005886">
    <property type="term" value="C:plasma membrane"/>
    <property type="evidence" value="ECO:0007669"/>
    <property type="project" value="UniProtKB-SubCell"/>
</dbReference>
<dbReference type="InterPro" id="IPR011851">
    <property type="entry name" value="Na/Pro_symporter"/>
</dbReference>
<feature type="transmembrane region" description="Helical" evidence="14">
    <location>
        <begin position="6"/>
        <end position="25"/>
    </location>
</feature>
<feature type="transmembrane region" description="Helical" evidence="14">
    <location>
        <begin position="425"/>
        <end position="442"/>
    </location>
</feature>
<dbReference type="CDD" id="cd11475">
    <property type="entry name" value="SLC5sbd_PutP"/>
    <property type="match status" value="1"/>
</dbReference>
<evidence type="ECO:0000256" key="10">
    <source>
        <dbReference type="ARBA" id="ARBA00023136"/>
    </source>
</evidence>
<dbReference type="GO" id="GO:0031402">
    <property type="term" value="F:sodium ion binding"/>
    <property type="evidence" value="ECO:0007669"/>
    <property type="project" value="UniProtKB-UniRule"/>
</dbReference>
<name>A0A2T6C7R4_9BACL</name>
<dbReference type="GO" id="GO:0015824">
    <property type="term" value="P:proline transport"/>
    <property type="evidence" value="ECO:0007669"/>
    <property type="project" value="UniProtKB-UniRule"/>
</dbReference>
<feature type="transmembrane region" description="Helical" evidence="14">
    <location>
        <begin position="368"/>
        <end position="388"/>
    </location>
</feature>
<keyword evidence="10 14" id="KW-0472">Membrane</keyword>
<dbReference type="EMBL" id="QBKR01000003">
    <property type="protein sequence ID" value="PTX64323.1"/>
    <property type="molecule type" value="Genomic_DNA"/>
</dbReference>
<evidence type="ECO:0000256" key="7">
    <source>
        <dbReference type="ARBA" id="ARBA00022989"/>
    </source>
</evidence>
<accession>A0A2T6C7R4</accession>
<evidence type="ECO:0000256" key="6">
    <source>
        <dbReference type="ARBA" id="ARBA00022847"/>
    </source>
</evidence>
<feature type="transmembrane region" description="Helical" evidence="14">
    <location>
        <begin position="321"/>
        <end position="347"/>
    </location>
</feature>
<keyword evidence="6 14" id="KW-0769">Symport</keyword>
<dbReference type="InterPro" id="IPR038377">
    <property type="entry name" value="Na/Glc_symporter_sf"/>
</dbReference>
<protein>
    <recommendedName>
        <fullName evidence="14">Sodium/proline symporter</fullName>
    </recommendedName>
    <alternativeName>
        <fullName evidence="14">Proline permease</fullName>
    </alternativeName>
</protein>
<gene>
    <name evidence="15" type="ORF">C8P63_103107</name>
</gene>
<evidence type="ECO:0000256" key="12">
    <source>
        <dbReference type="ARBA" id="ARBA00033708"/>
    </source>
</evidence>
<keyword evidence="4 14" id="KW-1003">Cell membrane</keyword>
<evidence type="ECO:0000256" key="13">
    <source>
        <dbReference type="RuleBase" id="RU362091"/>
    </source>
</evidence>
<dbReference type="OrthoDB" id="9810181at2"/>
<evidence type="ECO:0000256" key="4">
    <source>
        <dbReference type="ARBA" id="ARBA00022475"/>
    </source>
</evidence>
<keyword evidence="8 14" id="KW-0915">Sodium</keyword>
<comment type="catalytic activity">
    <reaction evidence="12">
        <text>L-proline(in) + Na(+)(in) = L-proline(out) + Na(+)(out)</text>
        <dbReference type="Rhea" id="RHEA:28967"/>
        <dbReference type="ChEBI" id="CHEBI:29101"/>
        <dbReference type="ChEBI" id="CHEBI:60039"/>
    </reaction>
</comment>
<evidence type="ECO:0000313" key="15">
    <source>
        <dbReference type="EMBL" id="PTX64323.1"/>
    </source>
</evidence>
<evidence type="ECO:0000256" key="1">
    <source>
        <dbReference type="ARBA" id="ARBA00004651"/>
    </source>
</evidence>
<dbReference type="Pfam" id="PF00474">
    <property type="entry name" value="SSF"/>
    <property type="match status" value="1"/>
</dbReference>
<dbReference type="InterPro" id="IPR001734">
    <property type="entry name" value="Na/solute_symporter"/>
</dbReference>
<dbReference type="GO" id="GO:0005298">
    <property type="term" value="F:proline:sodium symporter activity"/>
    <property type="evidence" value="ECO:0007669"/>
    <property type="project" value="UniProtKB-UniRule"/>
</dbReference>
<feature type="transmembrane region" description="Helical" evidence="14">
    <location>
        <begin position="163"/>
        <end position="183"/>
    </location>
</feature>